<proteinExistence type="predicted"/>
<organism evidence="3 4">
    <name type="scientific">Bilifractor porci</name>
    <dbReference type="NCBI Taxonomy" id="2606636"/>
    <lineage>
        <taxon>Bacteria</taxon>
        <taxon>Bacillati</taxon>
        <taxon>Bacillota</taxon>
        <taxon>Clostridia</taxon>
        <taxon>Lachnospirales</taxon>
        <taxon>Lachnospiraceae</taxon>
        <taxon>Bilifractor</taxon>
    </lineage>
</organism>
<keyword evidence="2" id="KW-1133">Transmembrane helix</keyword>
<keyword evidence="4" id="KW-1185">Reference proteome</keyword>
<feature type="transmembrane region" description="Helical" evidence="2">
    <location>
        <begin position="192"/>
        <end position="209"/>
    </location>
</feature>
<evidence type="ECO:0000256" key="1">
    <source>
        <dbReference type="SAM" id="MobiDB-lite"/>
    </source>
</evidence>
<comment type="caution">
    <text evidence="3">The sequence shown here is derived from an EMBL/GenBank/DDBJ whole genome shotgun (WGS) entry which is preliminary data.</text>
</comment>
<dbReference type="AlphaFoldDB" id="A0A7X2TNE6"/>
<feature type="transmembrane region" description="Helical" evidence="2">
    <location>
        <begin position="221"/>
        <end position="240"/>
    </location>
</feature>
<feature type="transmembrane region" description="Helical" evidence="2">
    <location>
        <begin position="85"/>
        <end position="107"/>
    </location>
</feature>
<evidence type="ECO:0000313" key="4">
    <source>
        <dbReference type="Proteomes" id="UP000466864"/>
    </source>
</evidence>
<evidence type="ECO:0000313" key="3">
    <source>
        <dbReference type="EMBL" id="MST82239.1"/>
    </source>
</evidence>
<evidence type="ECO:0000256" key="2">
    <source>
        <dbReference type="SAM" id="Phobius"/>
    </source>
</evidence>
<accession>A0A7X2TNE6</accession>
<feature type="region of interest" description="Disordered" evidence="1">
    <location>
        <begin position="303"/>
        <end position="336"/>
    </location>
</feature>
<feature type="region of interest" description="Disordered" evidence="1">
    <location>
        <begin position="403"/>
        <end position="427"/>
    </location>
</feature>
<name>A0A7X2TNE6_9FIRM</name>
<sequence length="427" mass="47741">MNNALANFREQVKELYANYDVYIRPLLKFALALIIFMSINNELGYLTILNSLFVIVILAVICSILPVNGTVVIGVLLIIAHCFGLGVEVGGFALIIYLIMIILYFRFNSRDSLILLLTPVAFRLHMPAAVPIGAGLLRGPLSTISVVCGLISYEFIHVVKTDIEPMKNTASGTSNLLDVLEAMPQKLLSQEIIMQLITFVVVMLAVMVIRRLITVYSWETAIVVGTILYLFLNIAGSFILGMGTDIVTLVAGAVLSLAVCLVLKLFFYFPDYAGSEYLEFEDDKYYYKVKVIPKVLPRKKSFREDEDAEDGEGEDNSFLDDDTQETEDDGLTVEDRHFGAVRGPEAEKTIRMPSEEQIESWISQENRGKTLGKKPDIGGETIQLTEIHKKPREEETIDQFRERLEASMRAQKKTASSDRNQEGSGKD</sequence>
<protein>
    <submittedName>
        <fullName evidence="3">Uncharacterized protein</fullName>
    </submittedName>
</protein>
<feature type="transmembrane region" description="Helical" evidence="2">
    <location>
        <begin position="246"/>
        <end position="269"/>
    </location>
</feature>
<keyword evidence="2" id="KW-0472">Membrane</keyword>
<feature type="transmembrane region" description="Helical" evidence="2">
    <location>
        <begin position="51"/>
        <end position="78"/>
    </location>
</feature>
<feature type="compositionally biased region" description="Acidic residues" evidence="1">
    <location>
        <begin position="304"/>
        <end position="332"/>
    </location>
</feature>
<dbReference type="RefSeq" id="WP_154458153.1">
    <property type="nucleotide sequence ID" value="NZ_VUMV01000005.1"/>
</dbReference>
<dbReference type="EMBL" id="VUMV01000005">
    <property type="protein sequence ID" value="MST82239.1"/>
    <property type="molecule type" value="Genomic_DNA"/>
</dbReference>
<feature type="compositionally biased region" description="Basic and acidic residues" evidence="1">
    <location>
        <begin position="415"/>
        <end position="427"/>
    </location>
</feature>
<reference evidence="3 4" key="1">
    <citation type="submission" date="2019-08" db="EMBL/GenBank/DDBJ databases">
        <title>In-depth cultivation of the pig gut microbiome towards novel bacterial diversity and tailored functional studies.</title>
        <authorList>
            <person name="Wylensek D."/>
            <person name="Hitch T.C.A."/>
            <person name="Clavel T."/>
        </authorList>
    </citation>
    <scope>NUCLEOTIDE SEQUENCE [LARGE SCALE GENOMIC DNA]</scope>
    <source>
        <strain evidence="3 4">Oil+RF-744-WCA-WT-13</strain>
    </source>
</reference>
<gene>
    <name evidence="3" type="ORF">FYJ60_07920</name>
</gene>
<keyword evidence="2" id="KW-0812">Transmembrane</keyword>
<dbReference type="Proteomes" id="UP000466864">
    <property type="component" value="Unassembled WGS sequence"/>
</dbReference>
<feature type="transmembrane region" description="Helical" evidence="2">
    <location>
        <begin position="21"/>
        <end position="39"/>
    </location>
</feature>